<dbReference type="GO" id="GO:0005737">
    <property type="term" value="C:cytoplasm"/>
    <property type="evidence" value="ECO:0007669"/>
    <property type="project" value="TreeGrafter"/>
</dbReference>
<dbReference type="PROSITE" id="PS00893">
    <property type="entry name" value="NUDIX_BOX"/>
    <property type="match status" value="1"/>
</dbReference>
<sequence length="157" mass="18141">MITFYDFYNNEVKLSFKNHPFSKHPKHVWVICRYNDSWLLTKHKDRGLEFPGGKVEDGETPEQAAVREVMEETGGVVEQLHYIGQYAVDGKGGSIIKNVYFTTINELITKEHYLETEGPVCLEHIPSTVKQDPCFSFMMKDDVLSYSLEYIRTAQLL</sequence>
<evidence type="ECO:0000259" key="7">
    <source>
        <dbReference type="PROSITE" id="PS51462"/>
    </source>
</evidence>
<protein>
    <submittedName>
        <fullName evidence="8">7,8-dihydro-8-oxoguanine-triphosphatase</fullName>
    </submittedName>
</protein>
<comment type="caution">
    <text evidence="8">The sequence shown here is derived from an EMBL/GenBank/DDBJ whole genome shotgun (WGS) entry which is preliminary data.</text>
</comment>
<dbReference type="InterPro" id="IPR000086">
    <property type="entry name" value="NUDIX_hydrolase_dom"/>
</dbReference>
<dbReference type="SUPFAM" id="SSF55811">
    <property type="entry name" value="Nudix"/>
    <property type="match status" value="1"/>
</dbReference>
<dbReference type="InterPro" id="IPR015797">
    <property type="entry name" value="NUDIX_hydrolase-like_dom_sf"/>
</dbReference>
<dbReference type="OrthoDB" id="9131041at2"/>
<gene>
    <name evidence="8" type="ORF">N784_03935</name>
</gene>
<dbReference type="Gene3D" id="3.90.79.10">
    <property type="entry name" value="Nucleoside Triphosphate Pyrophosphohydrolase"/>
    <property type="match status" value="1"/>
</dbReference>
<organism evidence="8 9">
    <name type="scientific">Pontibacillus litoralis JSM 072002</name>
    <dbReference type="NCBI Taxonomy" id="1385512"/>
    <lineage>
        <taxon>Bacteria</taxon>
        <taxon>Bacillati</taxon>
        <taxon>Bacillota</taxon>
        <taxon>Bacilli</taxon>
        <taxon>Bacillales</taxon>
        <taxon>Bacillaceae</taxon>
        <taxon>Pontibacillus</taxon>
    </lineage>
</organism>
<dbReference type="RefSeq" id="WP_036834198.1">
    <property type="nucleotide sequence ID" value="NZ_AVPG01000011.1"/>
</dbReference>
<keyword evidence="3" id="KW-0479">Metal-binding</keyword>
<evidence type="ECO:0000313" key="8">
    <source>
        <dbReference type="EMBL" id="KGX86754.1"/>
    </source>
</evidence>
<evidence type="ECO:0000256" key="5">
    <source>
        <dbReference type="ARBA" id="ARBA00022842"/>
    </source>
</evidence>
<comment type="similarity">
    <text evidence="2 6">Belongs to the Nudix hydrolase family.</text>
</comment>
<keyword evidence="4 6" id="KW-0378">Hydrolase</keyword>
<dbReference type="STRING" id="1385512.N784_03935"/>
<dbReference type="GO" id="GO:0016818">
    <property type="term" value="F:hydrolase activity, acting on acid anhydrides, in phosphorus-containing anhydrides"/>
    <property type="evidence" value="ECO:0007669"/>
    <property type="project" value="TreeGrafter"/>
</dbReference>
<dbReference type="InterPro" id="IPR014078">
    <property type="entry name" value="Nudix_YtkD"/>
</dbReference>
<dbReference type="AlphaFoldDB" id="A0A0A5G3X3"/>
<dbReference type="PANTHER" id="PTHR43758:SF8">
    <property type="entry name" value="8-OXO-DGTP DIPHOSPHATASE YTKD-RELATED"/>
    <property type="match status" value="1"/>
</dbReference>
<evidence type="ECO:0000256" key="6">
    <source>
        <dbReference type="RuleBase" id="RU003476"/>
    </source>
</evidence>
<dbReference type="eggNOG" id="COG0494">
    <property type="taxonomic scope" value="Bacteria"/>
</dbReference>
<dbReference type="Pfam" id="PF00293">
    <property type="entry name" value="NUDIX"/>
    <property type="match status" value="1"/>
</dbReference>
<evidence type="ECO:0000256" key="4">
    <source>
        <dbReference type="ARBA" id="ARBA00022801"/>
    </source>
</evidence>
<dbReference type="CDD" id="cd04665">
    <property type="entry name" value="NUDIX_RppH"/>
    <property type="match status" value="1"/>
</dbReference>
<feature type="domain" description="Nudix hydrolase" evidence="7">
    <location>
        <begin position="11"/>
        <end position="157"/>
    </location>
</feature>
<reference evidence="8 9" key="1">
    <citation type="submission" date="2013-08" db="EMBL/GenBank/DDBJ databases">
        <authorList>
            <person name="Huang J."/>
            <person name="Wang G."/>
        </authorList>
    </citation>
    <scope>NUCLEOTIDE SEQUENCE [LARGE SCALE GENOMIC DNA]</scope>
    <source>
        <strain evidence="8 9">JSM 072002</strain>
    </source>
</reference>
<dbReference type="EMBL" id="AVPG01000011">
    <property type="protein sequence ID" value="KGX86754.1"/>
    <property type="molecule type" value="Genomic_DNA"/>
</dbReference>
<keyword evidence="9" id="KW-1185">Reference proteome</keyword>
<dbReference type="Proteomes" id="UP000030401">
    <property type="component" value="Unassembled WGS sequence"/>
</dbReference>
<name>A0A0A5G3X3_9BACI</name>
<dbReference type="GO" id="GO:0046872">
    <property type="term" value="F:metal ion binding"/>
    <property type="evidence" value="ECO:0007669"/>
    <property type="project" value="UniProtKB-KW"/>
</dbReference>
<evidence type="ECO:0000256" key="1">
    <source>
        <dbReference type="ARBA" id="ARBA00001946"/>
    </source>
</evidence>
<dbReference type="PROSITE" id="PS51462">
    <property type="entry name" value="NUDIX"/>
    <property type="match status" value="1"/>
</dbReference>
<dbReference type="PRINTS" id="PR00502">
    <property type="entry name" value="NUDIXFAMILY"/>
</dbReference>
<accession>A0A0A5G3X3</accession>
<comment type="cofactor">
    <cofactor evidence="1">
        <name>Mg(2+)</name>
        <dbReference type="ChEBI" id="CHEBI:18420"/>
    </cofactor>
</comment>
<evidence type="ECO:0000256" key="2">
    <source>
        <dbReference type="ARBA" id="ARBA00005582"/>
    </source>
</evidence>
<dbReference type="PANTHER" id="PTHR43758">
    <property type="entry name" value="7,8-DIHYDRO-8-OXOGUANINE TRIPHOSPHATASE"/>
    <property type="match status" value="1"/>
</dbReference>
<keyword evidence="5" id="KW-0460">Magnesium</keyword>
<dbReference type="InterPro" id="IPR020084">
    <property type="entry name" value="NUDIX_hydrolase_CS"/>
</dbReference>
<proteinExistence type="inferred from homology"/>
<evidence type="ECO:0000313" key="9">
    <source>
        <dbReference type="Proteomes" id="UP000030401"/>
    </source>
</evidence>
<dbReference type="NCBIfam" id="TIGR02705">
    <property type="entry name" value="nudix_YtkD"/>
    <property type="match status" value="1"/>
</dbReference>
<evidence type="ECO:0000256" key="3">
    <source>
        <dbReference type="ARBA" id="ARBA00022723"/>
    </source>
</evidence>
<dbReference type="InterPro" id="IPR020476">
    <property type="entry name" value="Nudix_hydrolase"/>
</dbReference>